<dbReference type="RefSeq" id="WP_049952256.1">
    <property type="nucleotide sequence ID" value="NZ_CP007055.1"/>
</dbReference>
<dbReference type="KEGG" id="hlr:HALLA_09400"/>
<proteinExistence type="predicted"/>
<dbReference type="STRING" id="797299.HALLA_09400"/>
<dbReference type="AlphaFoldDB" id="W0JUX2"/>
<evidence type="ECO:0000256" key="1">
    <source>
        <dbReference type="SAM" id="MobiDB-lite"/>
    </source>
</evidence>
<evidence type="ECO:0000313" key="2">
    <source>
        <dbReference type="EMBL" id="AHG00823.1"/>
    </source>
</evidence>
<dbReference type="EMBL" id="CP007055">
    <property type="protein sequence ID" value="AHG00842.1"/>
    <property type="molecule type" value="Genomic_DNA"/>
</dbReference>
<sequence length="73" mass="8182">MAEIDETAGRPTAEDMDIPDQEYPVDYDLEVWIGDRLVASTNSPLYLGRRGVNLGEHSFQTLGVDGFIPQRWG</sequence>
<keyword evidence="4" id="KW-1185">Reference proteome</keyword>
<organism evidence="2 4">
    <name type="scientific">Halostagnicola larsenii XH-48</name>
    <dbReference type="NCBI Taxonomy" id="797299"/>
    <lineage>
        <taxon>Archaea</taxon>
        <taxon>Methanobacteriati</taxon>
        <taxon>Methanobacteriota</taxon>
        <taxon>Stenosarchaea group</taxon>
        <taxon>Halobacteria</taxon>
        <taxon>Halobacteriales</taxon>
        <taxon>Natrialbaceae</taxon>
        <taxon>Halostagnicola</taxon>
    </lineage>
</organism>
<accession>W0JUX2</accession>
<name>W0JUX2_9EURY</name>
<dbReference type="Proteomes" id="UP000019024">
    <property type="component" value="Chromosome"/>
</dbReference>
<feature type="region of interest" description="Disordered" evidence="1">
    <location>
        <begin position="1"/>
        <end position="20"/>
    </location>
</feature>
<evidence type="ECO:0000313" key="4">
    <source>
        <dbReference type="Proteomes" id="UP000019024"/>
    </source>
</evidence>
<dbReference type="GeneID" id="25144714"/>
<evidence type="ECO:0000313" key="3">
    <source>
        <dbReference type="EMBL" id="AHG00842.1"/>
    </source>
</evidence>
<dbReference type="EMBL" id="CP007055">
    <property type="protein sequence ID" value="AHG00823.1"/>
    <property type="molecule type" value="Genomic_DNA"/>
</dbReference>
<protein>
    <submittedName>
        <fullName evidence="2">Uncharacterized protein</fullName>
    </submittedName>
</protein>
<gene>
    <name evidence="2" type="ORF">HALLA_09400</name>
    <name evidence="3" type="ORF">HALLA_09565</name>
</gene>
<dbReference type="KEGG" id="hlr:HALLA_09565"/>
<dbReference type="HOGENOM" id="CLU_2695623_0_0_2"/>
<reference evidence="2 4" key="1">
    <citation type="submission" date="2014-01" db="EMBL/GenBank/DDBJ databases">
        <authorList>
            <consortium name="DOE Joint Genome Institute"/>
            <person name="Anderson I."/>
            <person name="Huntemann M."/>
            <person name="Han J."/>
            <person name="Chen A."/>
            <person name="Kyrpides N."/>
            <person name="Mavromatis K."/>
            <person name="Markowitz V."/>
            <person name="Palaniappan K."/>
            <person name="Ivanova N."/>
            <person name="Schaumberg A."/>
            <person name="Pati A."/>
            <person name="Liolios K."/>
            <person name="Nordberg H.P."/>
            <person name="Cantor M.N."/>
            <person name="Hua S.X."/>
            <person name="Woyke T."/>
        </authorList>
    </citation>
    <scope>NUCLEOTIDE SEQUENCE [LARGE SCALE GENOMIC DNA]</scope>
    <source>
        <strain evidence="2 4">XH-48</strain>
    </source>
</reference>